<evidence type="ECO:0000256" key="1">
    <source>
        <dbReference type="SAM" id="MobiDB-lite"/>
    </source>
</evidence>
<protein>
    <submittedName>
        <fullName evidence="2">Uncharacterized protein</fullName>
    </submittedName>
</protein>
<evidence type="ECO:0000313" key="2">
    <source>
        <dbReference type="EMBL" id="MCD7470766.1"/>
    </source>
</evidence>
<gene>
    <name evidence="2" type="ORF">HAX54_010876</name>
</gene>
<name>A0ABS8TID5_DATST</name>
<feature type="compositionally biased region" description="Polar residues" evidence="1">
    <location>
        <begin position="97"/>
        <end position="106"/>
    </location>
</feature>
<proteinExistence type="predicted"/>
<keyword evidence="3" id="KW-1185">Reference proteome</keyword>
<feature type="compositionally biased region" description="Polar residues" evidence="1">
    <location>
        <begin position="56"/>
        <end position="73"/>
    </location>
</feature>
<organism evidence="2 3">
    <name type="scientific">Datura stramonium</name>
    <name type="common">Jimsonweed</name>
    <name type="synonym">Common thornapple</name>
    <dbReference type="NCBI Taxonomy" id="4076"/>
    <lineage>
        <taxon>Eukaryota</taxon>
        <taxon>Viridiplantae</taxon>
        <taxon>Streptophyta</taxon>
        <taxon>Embryophyta</taxon>
        <taxon>Tracheophyta</taxon>
        <taxon>Spermatophyta</taxon>
        <taxon>Magnoliopsida</taxon>
        <taxon>eudicotyledons</taxon>
        <taxon>Gunneridae</taxon>
        <taxon>Pentapetalae</taxon>
        <taxon>asterids</taxon>
        <taxon>lamiids</taxon>
        <taxon>Solanales</taxon>
        <taxon>Solanaceae</taxon>
        <taxon>Solanoideae</taxon>
        <taxon>Datureae</taxon>
        <taxon>Datura</taxon>
    </lineage>
</organism>
<accession>A0ABS8TID5</accession>
<sequence>MIHAQQNHGDQNTGMISDLNISSNISTNNVAQEKPIKTTVTLNSTKSIESNKEMPHQQNLDNFKGSGQNQSLKAKQVQKLDIDSGQDHNWKSKQVQRKTTSQEQSLNSELVHDFDKVQDFSSSGVHHQCSEQFQQAQTLGLNQAIYRGSS</sequence>
<comment type="caution">
    <text evidence="2">The sequence shown here is derived from an EMBL/GenBank/DDBJ whole genome shotgun (WGS) entry which is preliminary data.</text>
</comment>
<feature type="compositionally biased region" description="Basic and acidic residues" evidence="1">
    <location>
        <begin position="78"/>
        <end position="90"/>
    </location>
</feature>
<evidence type="ECO:0000313" key="3">
    <source>
        <dbReference type="Proteomes" id="UP000823775"/>
    </source>
</evidence>
<dbReference type="EMBL" id="JACEIK010001605">
    <property type="protein sequence ID" value="MCD7470766.1"/>
    <property type="molecule type" value="Genomic_DNA"/>
</dbReference>
<reference evidence="2 3" key="1">
    <citation type="journal article" date="2021" name="BMC Genomics">
        <title>Datura genome reveals duplications of psychoactive alkaloid biosynthetic genes and high mutation rate following tissue culture.</title>
        <authorList>
            <person name="Rajewski A."/>
            <person name="Carter-House D."/>
            <person name="Stajich J."/>
            <person name="Litt A."/>
        </authorList>
    </citation>
    <scope>NUCLEOTIDE SEQUENCE [LARGE SCALE GENOMIC DNA]</scope>
    <source>
        <strain evidence="2">AR-01</strain>
    </source>
</reference>
<dbReference type="Proteomes" id="UP000823775">
    <property type="component" value="Unassembled WGS sequence"/>
</dbReference>
<feature type="region of interest" description="Disordered" evidence="1">
    <location>
        <begin position="30"/>
        <end position="106"/>
    </location>
</feature>
<feature type="compositionally biased region" description="Polar residues" evidence="1">
    <location>
        <begin position="38"/>
        <end position="48"/>
    </location>
</feature>